<gene>
    <name evidence="1" type="ORF">ICL16_08595</name>
</gene>
<dbReference type="RefSeq" id="WP_190826422.1">
    <property type="nucleotide sequence ID" value="NZ_CAWPPI010000034.1"/>
</dbReference>
<proteinExistence type="predicted"/>
<name>A0A8J6XR99_9CYAN</name>
<dbReference type="AlphaFoldDB" id="A0A8J6XR99"/>
<dbReference type="Proteomes" id="UP000629098">
    <property type="component" value="Unassembled WGS sequence"/>
</dbReference>
<comment type="caution">
    <text evidence="1">The sequence shown here is derived from an EMBL/GenBank/DDBJ whole genome shotgun (WGS) entry which is preliminary data.</text>
</comment>
<keyword evidence="2" id="KW-1185">Reference proteome</keyword>
<protein>
    <submittedName>
        <fullName evidence="1">Uncharacterized protein</fullName>
    </submittedName>
</protein>
<evidence type="ECO:0000313" key="2">
    <source>
        <dbReference type="Proteomes" id="UP000629098"/>
    </source>
</evidence>
<accession>A0A8J6XR99</accession>
<evidence type="ECO:0000313" key="1">
    <source>
        <dbReference type="EMBL" id="MBD2772138.1"/>
    </source>
</evidence>
<dbReference type="EMBL" id="JACXAE010000034">
    <property type="protein sequence ID" value="MBD2772138.1"/>
    <property type="molecule type" value="Genomic_DNA"/>
</dbReference>
<organism evidence="1 2">
    <name type="scientific">Iningainema tapete BLCC-T55</name>
    <dbReference type="NCBI Taxonomy" id="2748662"/>
    <lineage>
        <taxon>Bacteria</taxon>
        <taxon>Bacillati</taxon>
        <taxon>Cyanobacteriota</taxon>
        <taxon>Cyanophyceae</taxon>
        <taxon>Nostocales</taxon>
        <taxon>Scytonemataceae</taxon>
        <taxon>Iningainema tapete</taxon>
    </lineage>
</organism>
<sequence length="199" mass="22736">MPNPETPKKPVTLEELEADKKAHPERGMINGISVVERGSQELRGHIPKPLYDEMIYITRAFSLGKAEAAQYGAWEAIDRMCVHESGQDFLKWKTIQYDGPYRLFRGGMPIGLYESLTSTLEEKGYAPEDMATIVISCFVSKCNKAYQKRLKQLTEKFQVSEAEILDIFADDAKKIARDKKIEKLKLGEELTEIDREKMD</sequence>
<reference evidence="1" key="1">
    <citation type="submission" date="2020-09" db="EMBL/GenBank/DDBJ databases">
        <title>Iningainema tapete sp. nov. (Scytonemataceae, Cyanobacteria) from greenhouses in central Florida (USA) produces two types of nodularin with biosynthetic potential for microcystin-LR and anabaenopeptins.</title>
        <authorList>
            <person name="Berthold D.E."/>
            <person name="Lefler F.W."/>
            <person name="Huang I.-S."/>
            <person name="Abdulla H."/>
            <person name="Zimba P.V."/>
            <person name="Laughinghouse H.D. IV."/>
        </authorList>
    </citation>
    <scope>NUCLEOTIDE SEQUENCE</scope>
    <source>
        <strain evidence="1">BLCCT55</strain>
    </source>
</reference>